<evidence type="ECO:0000313" key="4">
    <source>
        <dbReference type="Proteomes" id="UP001175211"/>
    </source>
</evidence>
<reference evidence="3" key="1">
    <citation type="submission" date="2023-06" db="EMBL/GenBank/DDBJ databases">
        <authorList>
            <consortium name="Lawrence Berkeley National Laboratory"/>
            <person name="Ahrendt S."/>
            <person name="Sahu N."/>
            <person name="Indic B."/>
            <person name="Wong-Bajracharya J."/>
            <person name="Merenyi Z."/>
            <person name="Ke H.-M."/>
            <person name="Monk M."/>
            <person name="Kocsube S."/>
            <person name="Drula E."/>
            <person name="Lipzen A."/>
            <person name="Balint B."/>
            <person name="Henrissat B."/>
            <person name="Andreopoulos B."/>
            <person name="Martin F.M."/>
            <person name="Harder C.B."/>
            <person name="Rigling D."/>
            <person name="Ford K.L."/>
            <person name="Foster G.D."/>
            <person name="Pangilinan J."/>
            <person name="Papanicolaou A."/>
            <person name="Barry K."/>
            <person name="LaButti K."/>
            <person name="Viragh M."/>
            <person name="Koriabine M."/>
            <person name="Yan M."/>
            <person name="Riley R."/>
            <person name="Champramary S."/>
            <person name="Plett K.L."/>
            <person name="Tsai I.J."/>
            <person name="Slot J."/>
            <person name="Sipos G."/>
            <person name="Plett J."/>
            <person name="Nagy L.G."/>
            <person name="Grigoriev I.V."/>
        </authorList>
    </citation>
    <scope>NUCLEOTIDE SEQUENCE</scope>
    <source>
        <strain evidence="3">CCBAS 213</strain>
    </source>
</reference>
<dbReference type="Proteomes" id="UP001175211">
    <property type="component" value="Unassembled WGS sequence"/>
</dbReference>
<organism evidence="3 4">
    <name type="scientific">Armillaria tabescens</name>
    <name type="common">Ringless honey mushroom</name>
    <name type="synonym">Agaricus tabescens</name>
    <dbReference type="NCBI Taxonomy" id="1929756"/>
    <lineage>
        <taxon>Eukaryota</taxon>
        <taxon>Fungi</taxon>
        <taxon>Dikarya</taxon>
        <taxon>Basidiomycota</taxon>
        <taxon>Agaricomycotina</taxon>
        <taxon>Agaricomycetes</taxon>
        <taxon>Agaricomycetidae</taxon>
        <taxon>Agaricales</taxon>
        <taxon>Marasmiineae</taxon>
        <taxon>Physalacriaceae</taxon>
        <taxon>Desarmillaria</taxon>
    </lineage>
</organism>
<keyword evidence="2" id="KW-0812">Transmembrane</keyword>
<evidence type="ECO:0000313" key="3">
    <source>
        <dbReference type="EMBL" id="KAK0469141.1"/>
    </source>
</evidence>
<gene>
    <name evidence="3" type="ORF">EV420DRAFT_9934</name>
</gene>
<keyword evidence="4" id="KW-1185">Reference proteome</keyword>
<evidence type="ECO:0000256" key="2">
    <source>
        <dbReference type="SAM" id="Phobius"/>
    </source>
</evidence>
<sequence>MTYQRKLKCFDVIPPCDSVEESALRRLRIDLYFDLNSEEEEFLFELTRAYEALFTAYKRLYKFAWFVAKKRDSGLLLATIANVIDIAVKHELHMADIIRRVETAFSQPDDTFGEGLTKEILDLSKSMDSDATQLVGDVRCMMQKFRKNGLLDRLSSNVCKVLTLVIAIVIVGVVGGVAVIIGILTASILLSLLWPVSGIPSYILYGVVTLLEPTQTAAEAVNQRLYVFGCSRLEVVGWLNLLAELDKEPSSPDRCATVARVLCDLRRFCIFFSTKRGLKKLCIAHETFARDPSWNGLPSYSLLPNLSQPVPSHTDRNNHSIGGRDVPIASPHENVEAYQPSTPEPEPGPSRRDASACVLIQLNPINVLTSK</sequence>
<keyword evidence="2" id="KW-0472">Membrane</keyword>
<dbReference type="GeneID" id="85367823"/>
<dbReference type="AlphaFoldDB" id="A0AA39NNY5"/>
<accession>A0AA39NNY5</accession>
<proteinExistence type="predicted"/>
<protein>
    <submittedName>
        <fullName evidence="3">Uncharacterized protein</fullName>
    </submittedName>
</protein>
<name>A0AA39NNY5_ARMTA</name>
<feature type="region of interest" description="Disordered" evidence="1">
    <location>
        <begin position="306"/>
        <end position="328"/>
    </location>
</feature>
<keyword evidence="2" id="KW-1133">Transmembrane helix</keyword>
<feature type="transmembrane region" description="Helical" evidence="2">
    <location>
        <begin position="161"/>
        <end position="194"/>
    </location>
</feature>
<comment type="caution">
    <text evidence="3">The sequence shown here is derived from an EMBL/GenBank/DDBJ whole genome shotgun (WGS) entry which is preliminary data.</text>
</comment>
<evidence type="ECO:0000256" key="1">
    <source>
        <dbReference type="SAM" id="MobiDB-lite"/>
    </source>
</evidence>
<dbReference type="EMBL" id="JAUEPS010000001">
    <property type="protein sequence ID" value="KAK0469141.1"/>
    <property type="molecule type" value="Genomic_DNA"/>
</dbReference>
<dbReference type="RefSeq" id="XP_060338934.1">
    <property type="nucleotide sequence ID" value="XM_060484275.1"/>
</dbReference>